<organism evidence="4 5">
    <name type="scientific">Candidatus Deianiraea vastatrix</name>
    <dbReference type="NCBI Taxonomy" id="2163644"/>
    <lineage>
        <taxon>Bacteria</taxon>
        <taxon>Pseudomonadati</taxon>
        <taxon>Pseudomonadota</taxon>
        <taxon>Alphaproteobacteria</taxon>
        <taxon>Rickettsiales</taxon>
        <taxon>Candidatus Deianiraeaceae</taxon>
        <taxon>Candidatus Deianiraea</taxon>
    </lineage>
</organism>
<dbReference type="InterPro" id="IPR027385">
    <property type="entry name" value="Beta-barrel_OMP"/>
</dbReference>
<evidence type="ECO:0000313" key="5">
    <source>
        <dbReference type="Proteomes" id="UP000321934"/>
    </source>
</evidence>
<dbReference type="RefSeq" id="WP_146820597.1">
    <property type="nucleotide sequence ID" value="NZ_CP029077.1"/>
</dbReference>
<dbReference type="Pfam" id="PF13505">
    <property type="entry name" value="OMP_b-brl"/>
    <property type="match status" value="1"/>
</dbReference>
<keyword evidence="5" id="KW-1185">Reference proteome</keyword>
<evidence type="ECO:0000313" key="4">
    <source>
        <dbReference type="EMBL" id="QED23318.1"/>
    </source>
</evidence>
<keyword evidence="1 2" id="KW-0732">Signal</keyword>
<reference evidence="4 5" key="1">
    <citation type="journal article" date="2019" name="ISME J.">
        <title>Deianiraea, an extracellular bacterium associated with the ciliate Paramecium, suggests an alternative scenario for the evolution of Rickettsiales.</title>
        <authorList>
            <person name="Castelli M."/>
            <person name="Sabaneyeva E."/>
            <person name="Lanzoni O."/>
            <person name="Lebedeva N."/>
            <person name="Floriano A.M."/>
            <person name="Gaiarsa S."/>
            <person name="Benken K."/>
            <person name="Modeo L."/>
            <person name="Bandi C."/>
            <person name="Potekhin A."/>
            <person name="Sassera D."/>
            <person name="Petroni G."/>
        </authorList>
    </citation>
    <scope>NUCLEOTIDE SEQUENCE [LARGE SCALE GENOMIC DNA]</scope>
    <source>
        <strain evidence="4">CyL4-1</strain>
    </source>
</reference>
<evidence type="ECO:0000256" key="1">
    <source>
        <dbReference type="ARBA" id="ARBA00022729"/>
    </source>
</evidence>
<accession>A0A5B8XDB6</accession>
<dbReference type="InterPro" id="IPR011250">
    <property type="entry name" value="OMP/PagP_B-barrel"/>
</dbReference>
<dbReference type="AlphaFoldDB" id="A0A5B8XDB6"/>
<evidence type="ECO:0000256" key="2">
    <source>
        <dbReference type="SAM" id="SignalP"/>
    </source>
</evidence>
<sequence length="199" mass="22224">MRSFLFALSFLFFVESSSAVTIVTPYAGGSLSRYSIDYVTNNGVNYNNMLNSNYNMYGFFFGLDINPYISFEFNYDQNISRSGKNTSGEYGITHTSGKLNTTRYDFIGKIPLFLDVKFLFILGMAQGFNTASIQSSSTTIDSRFKQGGYDFAPEYGIGVMVDHGNNLFAKFEIRKQTLKYEGIANGGNIISIGAGYRFL</sequence>
<proteinExistence type="predicted"/>
<gene>
    <name evidence="4" type="ORF">Deia_00523</name>
</gene>
<dbReference type="EMBL" id="CP029077">
    <property type="protein sequence ID" value="QED23318.1"/>
    <property type="molecule type" value="Genomic_DNA"/>
</dbReference>
<evidence type="ECO:0000259" key="3">
    <source>
        <dbReference type="Pfam" id="PF13505"/>
    </source>
</evidence>
<feature type="domain" description="Outer membrane protein beta-barrel" evidence="3">
    <location>
        <begin position="4"/>
        <end position="198"/>
    </location>
</feature>
<feature type="chain" id="PRO_5023102630" description="Outer membrane protein beta-barrel domain-containing protein" evidence="2">
    <location>
        <begin position="20"/>
        <end position="199"/>
    </location>
</feature>
<dbReference type="Gene3D" id="2.40.160.20">
    <property type="match status" value="1"/>
</dbReference>
<feature type="signal peptide" evidence="2">
    <location>
        <begin position="1"/>
        <end position="19"/>
    </location>
</feature>
<protein>
    <recommendedName>
        <fullName evidence="3">Outer membrane protein beta-barrel domain-containing protein</fullName>
    </recommendedName>
</protein>
<dbReference type="SUPFAM" id="SSF56925">
    <property type="entry name" value="OMPA-like"/>
    <property type="match status" value="1"/>
</dbReference>
<name>A0A5B8XDB6_9RICK</name>
<dbReference type="Proteomes" id="UP000321934">
    <property type="component" value="Chromosome"/>
</dbReference>